<protein>
    <submittedName>
        <fullName evidence="1">Uncharacterized protein</fullName>
    </submittedName>
</protein>
<sequence length="47" mass="5573">MEKLAVALRDEDQEIRLDFLTRVWLHTVEGRSREEALDMVLDQDSQD</sequence>
<keyword evidence="2" id="KW-1185">Reference proteome</keyword>
<dbReference type="RefSeq" id="WP_197006701.1">
    <property type="nucleotide sequence ID" value="NZ_BONS01000006.1"/>
</dbReference>
<gene>
    <name evidence="1" type="ORF">IW245_006319</name>
</gene>
<accession>A0A8J7GLX9</accession>
<dbReference type="AlphaFoldDB" id="A0A8J7GLX9"/>
<comment type="caution">
    <text evidence="1">The sequence shown here is derived from an EMBL/GenBank/DDBJ whole genome shotgun (WGS) entry which is preliminary data.</text>
</comment>
<evidence type="ECO:0000313" key="1">
    <source>
        <dbReference type="EMBL" id="MBG6140125.1"/>
    </source>
</evidence>
<proteinExistence type="predicted"/>
<dbReference type="Proteomes" id="UP000622552">
    <property type="component" value="Unassembled WGS sequence"/>
</dbReference>
<organism evidence="1 2">
    <name type="scientific">Longispora fulva</name>
    <dbReference type="NCBI Taxonomy" id="619741"/>
    <lineage>
        <taxon>Bacteria</taxon>
        <taxon>Bacillati</taxon>
        <taxon>Actinomycetota</taxon>
        <taxon>Actinomycetes</taxon>
        <taxon>Micromonosporales</taxon>
        <taxon>Micromonosporaceae</taxon>
        <taxon>Longispora</taxon>
    </lineage>
</organism>
<evidence type="ECO:0000313" key="2">
    <source>
        <dbReference type="Proteomes" id="UP000622552"/>
    </source>
</evidence>
<reference evidence="1" key="1">
    <citation type="submission" date="2020-11" db="EMBL/GenBank/DDBJ databases">
        <title>Sequencing the genomes of 1000 actinobacteria strains.</title>
        <authorList>
            <person name="Klenk H.-P."/>
        </authorList>
    </citation>
    <scope>NUCLEOTIDE SEQUENCE</scope>
    <source>
        <strain evidence="1">DSM 45356</strain>
    </source>
</reference>
<name>A0A8J7GLX9_9ACTN</name>
<dbReference type="EMBL" id="JADOUF010000001">
    <property type="protein sequence ID" value="MBG6140125.1"/>
    <property type="molecule type" value="Genomic_DNA"/>
</dbReference>